<evidence type="ECO:0000256" key="1">
    <source>
        <dbReference type="SAM" id="Phobius"/>
    </source>
</evidence>
<comment type="caution">
    <text evidence="2">The sequence shown here is derived from an EMBL/GenBank/DDBJ whole genome shotgun (WGS) entry which is preliminary data.</text>
</comment>
<reference evidence="2 3" key="1">
    <citation type="submission" date="2018-04" db="EMBL/GenBank/DDBJ databases">
        <title>Novel species isolated from glacier.</title>
        <authorList>
            <person name="Liu Q."/>
            <person name="Xin Y.-H."/>
        </authorList>
    </citation>
    <scope>NUCLEOTIDE SEQUENCE [LARGE SCALE GENOMIC DNA]</scope>
    <source>
        <strain evidence="2 3">GT1R17</strain>
    </source>
</reference>
<dbReference type="Proteomes" id="UP000244248">
    <property type="component" value="Unassembled WGS sequence"/>
</dbReference>
<dbReference type="EMBL" id="QANS01000003">
    <property type="protein sequence ID" value="PTU31393.1"/>
    <property type="molecule type" value="Genomic_DNA"/>
</dbReference>
<keyword evidence="1" id="KW-0812">Transmembrane</keyword>
<evidence type="ECO:0000313" key="2">
    <source>
        <dbReference type="EMBL" id="PTU31393.1"/>
    </source>
</evidence>
<feature type="transmembrane region" description="Helical" evidence="1">
    <location>
        <begin position="70"/>
        <end position="91"/>
    </location>
</feature>
<evidence type="ECO:0000313" key="3">
    <source>
        <dbReference type="Proteomes" id="UP000244248"/>
    </source>
</evidence>
<feature type="transmembrane region" description="Helical" evidence="1">
    <location>
        <begin position="154"/>
        <end position="170"/>
    </location>
</feature>
<feature type="transmembrane region" description="Helical" evidence="1">
    <location>
        <begin position="122"/>
        <end position="142"/>
    </location>
</feature>
<gene>
    <name evidence="2" type="ORF">CJD38_08605</name>
</gene>
<sequence length="198" mass="22487">MPVLVLAYPVLVHLAIMLHRIELQWLALCCLAAIPLYAGLRALRPQSWLLLLVAMALLWGLTHIGGSHYILMLPPVLLPALGAWFFGRTLLAGQSPLITRMALVERGGVLPQELYSYTRNITWLWTLLLAGMSLLNAALAIWATPELWSWCTNFLNYVIMVPVFGLEYLYRRLRYRHLPHPGVIGFIRNIATTNYRSL</sequence>
<organism evidence="2 3">
    <name type="scientific">Stenotrophobium rhamnosiphilum</name>
    <dbReference type="NCBI Taxonomy" id="2029166"/>
    <lineage>
        <taxon>Bacteria</taxon>
        <taxon>Pseudomonadati</taxon>
        <taxon>Pseudomonadota</taxon>
        <taxon>Gammaproteobacteria</taxon>
        <taxon>Nevskiales</taxon>
        <taxon>Nevskiaceae</taxon>
        <taxon>Stenotrophobium</taxon>
    </lineage>
</organism>
<dbReference type="OrthoDB" id="6023795at2"/>
<feature type="transmembrane region" description="Helical" evidence="1">
    <location>
        <begin position="47"/>
        <end position="64"/>
    </location>
</feature>
<keyword evidence="1" id="KW-1133">Transmembrane helix</keyword>
<keyword evidence="1" id="KW-0472">Membrane</keyword>
<feature type="transmembrane region" description="Helical" evidence="1">
    <location>
        <begin position="23"/>
        <end position="40"/>
    </location>
</feature>
<name>A0A2T5MFN6_9GAMM</name>
<dbReference type="AlphaFoldDB" id="A0A2T5MFN6"/>
<evidence type="ECO:0008006" key="4">
    <source>
        <dbReference type="Google" id="ProtNLM"/>
    </source>
</evidence>
<dbReference type="RefSeq" id="WP_107939936.1">
    <property type="nucleotide sequence ID" value="NZ_QANS01000003.1"/>
</dbReference>
<proteinExistence type="predicted"/>
<keyword evidence="3" id="KW-1185">Reference proteome</keyword>
<protein>
    <recommendedName>
        <fullName evidence="4">Ketosynthase</fullName>
    </recommendedName>
</protein>
<accession>A0A2T5MFN6</accession>